<dbReference type="InterPro" id="IPR002938">
    <property type="entry name" value="FAD-bd"/>
</dbReference>
<dbReference type="NCBIfam" id="TIGR01988">
    <property type="entry name" value="Ubi-OHases"/>
    <property type="match status" value="1"/>
</dbReference>
<dbReference type="STRING" id="1748243.Tel_01790"/>
<evidence type="ECO:0000313" key="10">
    <source>
        <dbReference type="EMBL" id="ALP51970.1"/>
    </source>
</evidence>
<dbReference type="InterPro" id="IPR018168">
    <property type="entry name" value="Ubi_Hdrlase_CS"/>
</dbReference>
<feature type="domain" description="FAD-binding" evidence="9">
    <location>
        <begin position="5"/>
        <end position="327"/>
    </location>
</feature>
<evidence type="ECO:0000256" key="3">
    <source>
        <dbReference type="ARBA" id="ARBA00005349"/>
    </source>
</evidence>
<dbReference type="SUPFAM" id="SSF51905">
    <property type="entry name" value="FAD/NAD(P)-binding domain"/>
    <property type="match status" value="1"/>
</dbReference>
<reference evidence="10" key="1">
    <citation type="submission" date="2015-10" db="EMBL/GenBank/DDBJ databases">
        <title>Description of Candidatus Tenderia electrophaga gen. nov, sp. nov., an Uncultivated Electroautotroph from a Biocathode Enrichment.</title>
        <authorList>
            <person name="Eddie B.J."/>
            <person name="Malanoski A.P."/>
            <person name="Wang Z."/>
            <person name="Hall R.J."/>
            <person name="Oh S.D."/>
            <person name="Heiner C."/>
            <person name="Lin B."/>
            <person name="Strycharz-Glaven S.M."/>
        </authorList>
    </citation>
    <scope>NUCLEOTIDE SEQUENCE [LARGE SCALE GENOMIC DNA]</scope>
    <source>
        <strain evidence="10">NRL1</strain>
    </source>
</reference>
<comment type="similarity">
    <text evidence="3">Belongs to the UbiH/COQ6 family.</text>
</comment>
<dbReference type="FunFam" id="3.50.50.60:FF:000021">
    <property type="entry name" value="Ubiquinone biosynthesis monooxygenase COQ6"/>
    <property type="match status" value="1"/>
</dbReference>
<evidence type="ECO:0000256" key="1">
    <source>
        <dbReference type="ARBA" id="ARBA00001974"/>
    </source>
</evidence>
<sequence length="418" mass="45023">MSTDYDILVVGGGMVGATMAYALSPLPLRIGVIEAVPFKSDSQPSYDDRAIALAYGSAKIIATMGLWDRLADRVSPIKQIHVSDRGHFGVTRLDSAAEKVEALGYVVENRVVGAVLAQALPKLENVELICPATVTHVDLMADGAHVSIHGEDGARQLSARLVIAADGGNSVVRQLLQIPTRSWDYGQTAVIANITPARHHQGVAYERFTDSGPVALLPNAGADDPKRCSLVWTVRSGDAERLLNLSAADFLAELQQRFGYRLGELEKLGRRHAYPLKLLRAKQQVRPRLALIGNAAHTLHPIAGQGFNLGLRDVAVLADVLADVLAEACGKGEDVGAAAVMQRYADWRRWDHRKVIGFTDTLARLFSNPLAPVALARNIGLCAVDIVPPLKRALTRQTLGLAGKLPRLALGLPLQKNE</sequence>
<keyword evidence="6" id="KW-0560">Oxidoreductase</keyword>
<proteinExistence type="inferred from homology"/>
<gene>
    <name evidence="10" type="ORF">Tel_01790</name>
</gene>
<dbReference type="InterPro" id="IPR051205">
    <property type="entry name" value="UbiH/COQ6_monooxygenase"/>
</dbReference>
<dbReference type="PRINTS" id="PR00420">
    <property type="entry name" value="RNGMNOXGNASE"/>
</dbReference>
<dbReference type="PANTHER" id="PTHR43876">
    <property type="entry name" value="UBIQUINONE BIOSYNTHESIS MONOOXYGENASE COQ6, MITOCHONDRIAL"/>
    <property type="match status" value="1"/>
</dbReference>
<dbReference type="GO" id="GO:0006744">
    <property type="term" value="P:ubiquinone biosynthetic process"/>
    <property type="evidence" value="ECO:0007669"/>
    <property type="project" value="UniProtKB-UniPathway"/>
</dbReference>
<evidence type="ECO:0000259" key="9">
    <source>
        <dbReference type="Pfam" id="PF01494"/>
    </source>
</evidence>
<evidence type="ECO:0000256" key="5">
    <source>
        <dbReference type="ARBA" id="ARBA00022827"/>
    </source>
</evidence>
<keyword evidence="4" id="KW-0285">Flavoprotein</keyword>
<keyword evidence="7" id="KW-0503">Monooxygenase</keyword>
<dbReference type="NCBIfam" id="TIGR01984">
    <property type="entry name" value="UbiH"/>
    <property type="match status" value="1"/>
</dbReference>
<dbReference type="InterPro" id="IPR036188">
    <property type="entry name" value="FAD/NAD-bd_sf"/>
</dbReference>
<evidence type="ECO:0000256" key="7">
    <source>
        <dbReference type="ARBA" id="ARBA00023033"/>
    </source>
</evidence>
<organism evidence="10 11">
    <name type="scientific">Candidatus Tenderia electrophaga</name>
    <dbReference type="NCBI Taxonomy" id="1748243"/>
    <lineage>
        <taxon>Bacteria</taxon>
        <taxon>Pseudomonadati</taxon>
        <taxon>Pseudomonadota</taxon>
        <taxon>Gammaproteobacteria</taxon>
        <taxon>Candidatus Tenderiales</taxon>
        <taxon>Candidatus Tenderiaceae</taxon>
        <taxon>Candidatus Tenderia</taxon>
    </lineage>
</organism>
<dbReference type="PROSITE" id="PS01304">
    <property type="entry name" value="UBIH"/>
    <property type="match status" value="1"/>
</dbReference>
<dbReference type="NCBIfam" id="NF004356">
    <property type="entry name" value="PRK05732.1"/>
    <property type="match status" value="1"/>
</dbReference>
<dbReference type="Gene3D" id="3.50.50.60">
    <property type="entry name" value="FAD/NAD(P)-binding domain"/>
    <property type="match status" value="2"/>
</dbReference>
<dbReference type="Pfam" id="PF01494">
    <property type="entry name" value="FAD_binding_3"/>
    <property type="match status" value="1"/>
</dbReference>
<dbReference type="InterPro" id="IPR010971">
    <property type="entry name" value="UbiH/COQ6"/>
</dbReference>
<evidence type="ECO:0000256" key="6">
    <source>
        <dbReference type="ARBA" id="ARBA00023002"/>
    </source>
</evidence>
<dbReference type="GO" id="GO:0110142">
    <property type="term" value="C:ubiquinone biosynthesis complex"/>
    <property type="evidence" value="ECO:0007669"/>
    <property type="project" value="UniProtKB-ARBA"/>
</dbReference>
<comment type="subunit">
    <text evidence="8">Component of the Ubi complex metabolon, which regroups five ubiquinone biosynthesis proteins (UbiE, UbiF, UbiG, UbiH and UbiI) and two accessory factors (UbiK and the lipid-binding protein UbiJ).</text>
</comment>
<comment type="cofactor">
    <cofactor evidence="1">
        <name>FAD</name>
        <dbReference type="ChEBI" id="CHEBI:57692"/>
    </cofactor>
</comment>
<name>A0A0S2TA05_9GAMM</name>
<dbReference type="GO" id="GO:0071949">
    <property type="term" value="F:FAD binding"/>
    <property type="evidence" value="ECO:0007669"/>
    <property type="project" value="InterPro"/>
</dbReference>
<evidence type="ECO:0000313" key="11">
    <source>
        <dbReference type="Proteomes" id="UP000055136"/>
    </source>
</evidence>
<dbReference type="AlphaFoldDB" id="A0A0S2TA05"/>
<dbReference type="UniPathway" id="UPA00232"/>
<dbReference type="PANTHER" id="PTHR43876:SF8">
    <property type="entry name" value="2-OCTAPRENYL-6-METHOXYPHENOL HYDROXYLASE"/>
    <property type="match status" value="1"/>
</dbReference>
<dbReference type="KEGG" id="tee:Tel_01790"/>
<keyword evidence="11" id="KW-1185">Reference proteome</keyword>
<accession>A0A0S2TA05</accession>
<evidence type="ECO:0000256" key="8">
    <source>
        <dbReference type="ARBA" id="ARBA00065734"/>
    </source>
</evidence>
<dbReference type="EMBL" id="CP013099">
    <property type="protein sequence ID" value="ALP51970.1"/>
    <property type="molecule type" value="Genomic_DNA"/>
</dbReference>
<protein>
    <submittedName>
        <fullName evidence="10">2-octaprenyl-6-methoxyphenyl hydroxylase</fullName>
    </submittedName>
</protein>
<comment type="pathway">
    <text evidence="2">Cofactor biosynthesis; ubiquinone biosynthesis.</text>
</comment>
<dbReference type="GO" id="GO:0008681">
    <property type="term" value="F:2-octaprenyl-6-methoxyphenol hydroxylase activity"/>
    <property type="evidence" value="ECO:0007669"/>
    <property type="project" value="InterPro"/>
</dbReference>
<keyword evidence="5" id="KW-0274">FAD</keyword>
<dbReference type="Proteomes" id="UP000055136">
    <property type="component" value="Chromosome"/>
</dbReference>
<evidence type="ECO:0000256" key="2">
    <source>
        <dbReference type="ARBA" id="ARBA00004749"/>
    </source>
</evidence>
<dbReference type="InterPro" id="IPR011295">
    <property type="entry name" value="UbiH"/>
</dbReference>
<evidence type="ECO:0000256" key="4">
    <source>
        <dbReference type="ARBA" id="ARBA00022630"/>
    </source>
</evidence>